<feature type="transmembrane region" description="Helical" evidence="1">
    <location>
        <begin position="20"/>
        <end position="38"/>
    </location>
</feature>
<dbReference type="InterPro" id="IPR052549">
    <property type="entry name" value="SpmB"/>
</dbReference>
<evidence type="ECO:0000313" key="3">
    <source>
        <dbReference type="EMBL" id="MBL4936376.1"/>
    </source>
</evidence>
<accession>A0ABS1TAI4</accession>
<dbReference type="PANTHER" id="PTHR35793:SF2">
    <property type="entry name" value="INNER MEMBRANE PROTEIN YJIG"/>
    <property type="match status" value="1"/>
</dbReference>
<evidence type="ECO:0000259" key="2">
    <source>
        <dbReference type="Pfam" id="PF07670"/>
    </source>
</evidence>
<keyword evidence="4" id="KW-1185">Reference proteome</keyword>
<name>A0ABS1TAI4_9CLOT</name>
<dbReference type="Proteomes" id="UP000632377">
    <property type="component" value="Unassembled WGS sequence"/>
</dbReference>
<keyword evidence="1" id="KW-0812">Transmembrane</keyword>
<reference evidence="3 4" key="1">
    <citation type="submission" date="2021-01" db="EMBL/GenBank/DDBJ databases">
        <title>Genome public.</title>
        <authorList>
            <person name="Liu C."/>
            <person name="Sun Q."/>
        </authorList>
    </citation>
    <scope>NUCLEOTIDE SEQUENCE [LARGE SCALE GENOMIC DNA]</scope>
    <source>
        <strain evidence="3 4">YIM B02515</strain>
    </source>
</reference>
<evidence type="ECO:0000313" key="4">
    <source>
        <dbReference type="Proteomes" id="UP000632377"/>
    </source>
</evidence>
<dbReference type="EMBL" id="JAESWC010000004">
    <property type="protein sequence ID" value="MBL4936376.1"/>
    <property type="molecule type" value="Genomic_DNA"/>
</dbReference>
<gene>
    <name evidence="3" type="ORF">JK636_11445</name>
</gene>
<proteinExistence type="predicted"/>
<dbReference type="PANTHER" id="PTHR35793">
    <property type="entry name" value="INNER MEMBRANE PROTEIN YJIG"/>
    <property type="match status" value="1"/>
</dbReference>
<organism evidence="3 4">
    <name type="scientific">Clostridium rhizosphaerae</name>
    <dbReference type="NCBI Taxonomy" id="2803861"/>
    <lineage>
        <taxon>Bacteria</taxon>
        <taxon>Bacillati</taxon>
        <taxon>Bacillota</taxon>
        <taxon>Clostridia</taxon>
        <taxon>Eubacteriales</taxon>
        <taxon>Clostridiaceae</taxon>
        <taxon>Clostridium</taxon>
    </lineage>
</organism>
<sequence>MIGNDFNNILGYLKTLLSFNYFIKSIIAIIILAVIVYGKVKGVKVYDCFVEGAKDGLSICLRIFPYLLAMLVAIAVFRESKALDYFTTLVKPVVQLIGLPPELVPLVLVKPLSGSGALGVLSDILIKYGADSYIGRLSSVIMGTTETIFYTLTVYFGAVHIKKIRHTLWAAVLADMTAIIMAILLTRMMF</sequence>
<dbReference type="InterPro" id="IPR011642">
    <property type="entry name" value="Gate_dom"/>
</dbReference>
<feature type="transmembrane region" description="Helical" evidence="1">
    <location>
        <begin position="137"/>
        <end position="161"/>
    </location>
</feature>
<dbReference type="Pfam" id="PF07670">
    <property type="entry name" value="Gate"/>
    <property type="match status" value="1"/>
</dbReference>
<feature type="transmembrane region" description="Helical" evidence="1">
    <location>
        <begin position="59"/>
        <end position="77"/>
    </location>
</feature>
<feature type="domain" description="Nucleoside transporter/FeoB GTPase Gate" evidence="2">
    <location>
        <begin position="61"/>
        <end position="161"/>
    </location>
</feature>
<evidence type="ECO:0000256" key="1">
    <source>
        <dbReference type="SAM" id="Phobius"/>
    </source>
</evidence>
<dbReference type="RefSeq" id="WP_202749239.1">
    <property type="nucleotide sequence ID" value="NZ_JAESWC010000004.1"/>
</dbReference>
<feature type="transmembrane region" description="Helical" evidence="1">
    <location>
        <begin position="167"/>
        <end position="186"/>
    </location>
</feature>
<keyword evidence="1" id="KW-0472">Membrane</keyword>
<comment type="caution">
    <text evidence="3">The sequence shown here is derived from an EMBL/GenBank/DDBJ whole genome shotgun (WGS) entry which is preliminary data.</text>
</comment>
<protein>
    <submittedName>
        <fullName evidence="3">Spore maturation protein</fullName>
    </submittedName>
</protein>
<keyword evidence="1" id="KW-1133">Transmembrane helix</keyword>